<dbReference type="Proteomes" id="UP001232063">
    <property type="component" value="Unassembled WGS sequence"/>
</dbReference>
<dbReference type="RefSeq" id="WP_314520127.1">
    <property type="nucleotide sequence ID" value="NZ_JASJOU010000030.1"/>
</dbReference>
<gene>
    <name evidence="1" type="ORF">QNI22_39845</name>
</gene>
<name>A0AAE3REN3_9BACT</name>
<dbReference type="Gene3D" id="3.30.70.100">
    <property type="match status" value="1"/>
</dbReference>
<organism evidence="1 2">
    <name type="scientific">Xanthocytophaga agilis</name>
    <dbReference type="NCBI Taxonomy" id="3048010"/>
    <lineage>
        <taxon>Bacteria</taxon>
        <taxon>Pseudomonadati</taxon>
        <taxon>Bacteroidota</taxon>
        <taxon>Cytophagia</taxon>
        <taxon>Cytophagales</taxon>
        <taxon>Rhodocytophagaceae</taxon>
        <taxon>Xanthocytophaga</taxon>
    </lineage>
</organism>
<dbReference type="InterPro" id="IPR011008">
    <property type="entry name" value="Dimeric_a/b-barrel"/>
</dbReference>
<evidence type="ECO:0000313" key="2">
    <source>
        <dbReference type="Proteomes" id="UP001232063"/>
    </source>
</evidence>
<comment type="caution">
    <text evidence="1">The sequence shown here is derived from an EMBL/GenBank/DDBJ whole genome shotgun (WGS) entry which is preliminary data.</text>
</comment>
<accession>A0AAE3REN3</accession>
<protein>
    <recommendedName>
        <fullName evidence="3">NIPSNAP domain-containing protein</fullName>
    </recommendedName>
</protein>
<proteinExistence type="predicted"/>
<keyword evidence="2" id="KW-1185">Reference proteome</keyword>
<dbReference type="EMBL" id="JASJOU010000030">
    <property type="protein sequence ID" value="MDJ1506858.1"/>
    <property type="molecule type" value="Genomic_DNA"/>
</dbReference>
<evidence type="ECO:0000313" key="1">
    <source>
        <dbReference type="EMBL" id="MDJ1506858.1"/>
    </source>
</evidence>
<dbReference type="AlphaFoldDB" id="A0AAE3REN3"/>
<sequence>MTNQLIKVLEIRNYLLKPNTINRFVEYFDTHFVEKMQQLDEYIPGEFIVVDQPDQFVWLRGFSDMQKRLTFLTIST</sequence>
<reference evidence="1" key="1">
    <citation type="submission" date="2023-05" db="EMBL/GenBank/DDBJ databases">
        <authorList>
            <person name="Zhang X."/>
        </authorList>
    </citation>
    <scope>NUCLEOTIDE SEQUENCE</scope>
    <source>
        <strain evidence="1">BD1B2-1</strain>
    </source>
</reference>
<dbReference type="SUPFAM" id="SSF54909">
    <property type="entry name" value="Dimeric alpha+beta barrel"/>
    <property type="match status" value="1"/>
</dbReference>
<evidence type="ECO:0008006" key="3">
    <source>
        <dbReference type="Google" id="ProtNLM"/>
    </source>
</evidence>